<dbReference type="InterPro" id="IPR011990">
    <property type="entry name" value="TPR-like_helical_dom_sf"/>
</dbReference>
<dbReference type="Proteomes" id="UP000017836">
    <property type="component" value="Unassembled WGS sequence"/>
</dbReference>
<feature type="repeat" description="PPR" evidence="3">
    <location>
        <begin position="449"/>
        <end position="483"/>
    </location>
</feature>
<dbReference type="Pfam" id="PF13041">
    <property type="entry name" value="PPR_2"/>
    <property type="match status" value="1"/>
</dbReference>
<accession>W1P9T1</accession>
<feature type="repeat" description="PPR" evidence="3">
    <location>
        <begin position="347"/>
        <end position="381"/>
    </location>
</feature>
<dbReference type="FunFam" id="1.25.40.10:FF:000344">
    <property type="entry name" value="Pentatricopeptide repeat-containing protein"/>
    <property type="match status" value="1"/>
</dbReference>
<dbReference type="NCBIfam" id="TIGR00756">
    <property type="entry name" value="PPR"/>
    <property type="match status" value="5"/>
</dbReference>
<evidence type="ECO:0000256" key="3">
    <source>
        <dbReference type="PROSITE-ProRule" id="PRU00708"/>
    </source>
</evidence>
<gene>
    <name evidence="5" type="ORF">AMTR_s00076p00102070</name>
</gene>
<dbReference type="EMBL" id="KI394182">
    <property type="protein sequence ID" value="ERN04663.1"/>
    <property type="molecule type" value="Genomic_DNA"/>
</dbReference>
<dbReference type="PROSITE" id="PS51375">
    <property type="entry name" value="PPR"/>
    <property type="match status" value="6"/>
</dbReference>
<feature type="repeat" description="PPR" evidence="3">
    <location>
        <begin position="40"/>
        <end position="74"/>
    </location>
</feature>
<evidence type="ECO:0000313" key="5">
    <source>
        <dbReference type="EMBL" id="ERN04663.1"/>
    </source>
</evidence>
<proteinExistence type="inferred from homology"/>
<evidence type="ECO:0000256" key="1">
    <source>
        <dbReference type="ARBA" id="ARBA00022737"/>
    </source>
</evidence>
<dbReference type="InterPro" id="IPR050421">
    <property type="entry name" value="PPR"/>
</dbReference>
<evidence type="ECO:0000313" key="6">
    <source>
        <dbReference type="Proteomes" id="UP000017836"/>
    </source>
</evidence>
<feature type="repeat" description="PPR" evidence="3">
    <location>
        <begin position="244"/>
        <end position="278"/>
    </location>
</feature>
<sequence length="749" mass="84258">MKKPAIPNFEITSLFHCKPTPPIKFKSLQNQSNQASKPNNPTSWNSILFSLSLLNQPDEALALFACMHRSGCKPDNYTFHPVLKACTTLSSLHLGKMAHNLVAKLGHGSDEGVSKGLLNLYAKCGASSEASCLFQEMPHRDVVTWNICVSASVQTMRYAEALTLVHEMHESEEMPMPNSITLAVAFTACAKLNALLSSQGLHGYAIKMGFESWTLVANAILSMYSKCQKVLDACKLFDWLPDRDVVSWNAIIAGCAQNGLFEEAFGYFQCMVSGKDQAPNYATIATVLSICAELEGQCEEGEEVHCYVEKVGLVSNSSVANALLSYYSRVEDMEGAERVFREMKWRDIVSWNAVIAGYAQNGWLSKAVEFFRDLLCDGMNPESITIISLLPLCAQLGHVHVGRMIHGLIAMDMGLHDNVAVRNALISFYAKCGETVDAYLTFETMPNRDIISWNTMLATCAQIGEEDKIGSLLNRMIMEGTKPDSVTILSIISFYINPRHGKEVHGYCIRSDDAETIFREMRERDLTTWNLMIQLNAENTNPDRAIDLFHDLQNQGMRPDAISIMSILPACACLASMHIVKQCHAYITRSYFSDHFGRFRPANEGAHLHFGGRIEMEDRRETREKNREQDEIGEERKQANAKNFREKGVVDKRMRKRAEMEKNVEKQAGKERRVKPVRKDEKTAIVRSVERRKGEVKVGDKQKKREADSKIIAKEAIRRRTEIRERNKDYKNRGGCVPDLVVALSLETI</sequence>
<dbReference type="Gene3D" id="1.25.40.10">
    <property type="entry name" value="Tetratricopeptide repeat domain"/>
    <property type="match status" value="6"/>
</dbReference>
<feature type="repeat" description="PPR" evidence="3">
    <location>
        <begin position="525"/>
        <end position="559"/>
    </location>
</feature>
<protein>
    <recommendedName>
        <fullName evidence="7">Pentacotripeptide-repeat region of PRORP domain-containing protein</fullName>
    </recommendedName>
</protein>
<evidence type="ECO:0000256" key="4">
    <source>
        <dbReference type="SAM" id="MobiDB-lite"/>
    </source>
</evidence>
<dbReference type="GO" id="GO:0003723">
    <property type="term" value="F:RNA binding"/>
    <property type="evidence" value="ECO:0000318"/>
    <property type="project" value="GO_Central"/>
</dbReference>
<dbReference type="HOGENOM" id="CLU_371489_0_0_1"/>
<feature type="compositionally biased region" description="Basic and acidic residues" evidence="4">
    <location>
        <begin position="656"/>
        <end position="671"/>
    </location>
</feature>
<keyword evidence="6" id="KW-1185">Reference proteome</keyword>
<dbReference type="FunFam" id="1.25.40.10:FF:000073">
    <property type="entry name" value="Pentatricopeptide repeat-containing protein chloroplastic"/>
    <property type="match status" value="1"/>
</dbReference>
<dbReference type="InterPro" id="IPR002885">
    <property type="entry name" value="PPR_rpt"/>
</dbReference>
<feature type="region of interest" description="Disordered" evidence="4">
    <location>
        <begin position="656"/>
        <end position="680"/>
    </location>
</feature>
<dbReference type="eggNOG" id="KOG4197">
    <property type="taxonomic scope" value="Eukaryota"/>
</dbReference>
<dbReference type="FunFam" id="1.25.40.10:FF:000361">
    <property type="entry name" value="Pentatricopeptide repeat-containing protein chloroplastic"/>
    <property type="match status" value="1"/>
</dbReference>
<evidence type="ECO:0000256" key="2">
    <source>
        <dbReference type="ARBA" id="ARBA00061659"/>
    </source>
</evidence>
<feature type="repeat" description="PPR" evidence="3">
    <location>
        <begin position="141"/>
        <end position="175"/>
    </location>
</feature>
<dbReference type="PANTHER" id="PTHR47928:SF207">
    <property type="entry name" value="PENTATRICOPEPTIDE REPEAT-CONTAINING PROTEIN"/>
    <property type="match status" value="1"/>
</dbReference>
<feature type="region of interest" description="Disordered" evidence="4">
    <location>
        <begin position="618"/>
        <end position="642"/>
    </location>
</feature>
<comment type="similarity">
    <text evidence="2">Belongs to the PPR family. PCMP-E subfamily.</text>
</comment>
<dbReference type="GO" id="GO:0009451">
    <property type="term" value="P:RNA modification"/>
    <property type="evidence" value="ECO:0000318"/>
    <property type="project" value="GO_Central"/>
</dbReference>
<dbReference type="PANTHER" id="PTHR47928">
    <property type="entry name" value="REPEAT-CONTAINING PROTEIN, PUTATIVE-RELATED"/>
    <property type="match status" value="1"/>
</dbReference>
<reference evidence="6" key="1">
    <citation type="journal article" date="2013" name="Science">
        <title>The Amborella genome and the evolution of flowering plants.</title>
        <authorList>
            <consortium name="Amborella Genome Project"/>
        </authorList>
    </citation>
    <scope>NUCLEOTIDE SEQUENCE [LARGE SCALE GENOMIC DNA]</scope>
</reference>
<name>W1P9T1_AMBTC</name>
<keyword evidence="1" id="KW-0677">Repeat</keyword>
<dbReference type="Pfam" id="PF01535">
    <property type="entry name" value="PPR"/>
    <property type="match status" value="8"/>
</dbReference>
<evidence type="ECO:0008006" key="7">
    <source>
        <dbReference type="Google" id="ProtNLM"/>
    </source>
</evidence>
<dbReference type="Gramene" id="ERN04663">
    <property type="protein sequence ID" value="ERN04663"/>
    <property type="gene ID" value="AMTR_s00076p00102070"/>
</dbReference>
<dbReference type="AlphaFoldDB" id="W1P9T1"/>
<organism evidence="5 6">
    <name type="scientific">Amborella trichopoda</name>
    <dbReference type="NCBI Taxonomy" id="13333"/>
    <lineage>
        <taxon>Eukaryota</taxon>
        <taxon>Viridiplantae</taxon>
        <taxon>Streptophyta</taxon>
        <taxon>Embryophyta</taxon>
        <taxon>Tracheophyta</taxon>
        <taxon>Spermatophyta</taxon>
        <taxon>Magnoliopsida</taxon>
        <taxon>Amborellales</taxon>
        <taxon>Amborellaceae</taxon>
        <taxon>Amborella</taxon>
    </lineage>
</organism>